<keyword evidence="1" id="KW-1133">Transmembrane helix</keyword>
<protein>
    <recommendedName>
        <fullName evidence="4">DUF3139 domain-containing protein</fullName>
    </recommendedName>
</protein>
<dbReference type="EMBL" id="JBCITK010000002">
    <property type="protein sequence ID" value="MEN0645553.1"/>
    <property type="molecule type" value="Genomic_DNA"/>
</dbReference>
<comment type="caution">
    <text evidence="2">The sequence shown here is derived from an EMBL/GenBank/DDBJ whole genome shotgun (WGS) entry which is preliminary data.</text>
</comment>
<organism evidence="2 3">
    <name type="scientific">Alkalicoccobacillus gibsonii</name>
    <dbReference type="NCBI Taxonomy" id="79881"/>
    <lineage>
        <taxon>Bacteria</taxon>
        <taxon>Bacillati</taxon>
        <taxon>Bacillota</taxon>
        <taxon>Bacilli</taxon>
        <taxon>Bacillales</taxon>
        <taxon>Bacillaceae</taxon>
        <taxon>Alkalicoccobacillus</taxon>
    </lineage>
</organism>
<evidence type="ECO:0000313" key="2">
    <source>
        <dbReference type="EMBL" id="MEN0645553.1"/>
    </source>
</evidence>
<dbReference type="Proteomes" id="UP001418796">
    <property type="component" value="Unassembled WGS sequence"/>
</dbReference>
<gene>
    <name evidence="2" type="ORF">MKY91_20520</name>
</gene>
<evidence type="ECO:0000256" key="1">
    <source>
        <dbReference type="SAM" id="Phobius"/>
    </source>
</evidence>
<keyword evidence="1" id="KW-0472">Membrane</keyword>
<reference evidence="2 3" key="1">
    <citation type="submission" date="2024-03" db="EMBL/GenBank/DDBJ databases">
        <title>Bacilli Hybrid Assemblies.</title>
        <authorList>
            <person name="Kovac J."/>
        </authorList>
    </citation>
    <scope>NUCLEOTIDE SEQUENCE [LARGE SCALE GENOMIC DNA]</scope>
    <source>
        <strain evidence="2 3">FSL R7-0666</strain>
    </source>
</reference>
<feature type="transmembrane region" description="Helical" evidence="1">
    <location>
        <begin position="30"/>
        <end position="48"/>
    </location>
</feature>
<sequence>MITYLILLIITLFFLVISVIKAVKKKYEGFWFFAVLLFAVSVFLTSLIPSSHAEDKLQIEINNLMYDEFGINESEYVLTKKGEKSNGYIYSIKTSKEEYEVLVKDNKILKYQPKE</sequence>
<name>A0ABU9VNW9_9BACI</name>
<keyword evidence="3" id="KW-1185">Reference proteome</keyword>
<keyword evidence="1" id="KW-0812">Transmembrane</keyword>
<feature type="transmembrane region" description="Helical" evidence="1">
    <location>
        <begin position="6"/>
        <end position="23"/>
    </location>
</feature>
<dbReference type="RefSeq" id="WP_343132220.1">
    <property type="nucleotide sequence ID" value="NZ_JBCITK010000002.1"/>
</dbReference>
<evidence type="ECO:0000313" key="3">
    <source>
        <dbReference type="Proteomes" id="UP001418796"/>
    </source>
</evidence>
<accession>A0ABU9VNW9</accession>
<evidence type="ECO:0008006" key="4">
    <source>
        <dbReference type="Google" id="ProtNLM"/>
    </source>
</evidence>
<proteinExistence type="predicted"/>